<feature type="transmembrane region" description="Helical" evidence="8">
    <location>
        <begin position="32"/>
        <end position="50"/>
    </location>
</feature>
<evidence type="ECO:0000256" key="6">
    <source>
        <dbReference type="ARBA" id="ARBA00023136"/>
    </source>
</evidence>
<comment type="similarity">
    <text evidence="7">Belongs to the drug/metabolite transporter (DMT) superfamily. Small multidrug resistance (SMR) (TC 2.A.7.1) family.</text>
</comment>
<keyword evidence="4 7" id="KW-0812">Transmembrane</keyword>
<dbReference type="InterPro" id="IPR037185">
    <property type="entry name" value="EmrE-like"/>
</dbReference>
<dbReference type="PANTHER" id="PTHR30561">
    <property type="entry name" value="SMR FAMILY PROTON-DEPENDENT DRUG EFFLUX TRANSPORTER SUGE"/>
    <property type="match status" value="1"/>
</dbReference>
<dbReference type="InterPro" id="IPR000390">
    <property type="entry name" value="Small_drug/metabolite_transptr"/>
</dbReference>
<dbReference type="InterPro" id="IPR045324">
    <property type="entry name" value="Small_multidrug_res"/>
</dbReference>
<sequence length="104" mass="11246">MAWFALVVAGLCEMMGVYMISKYNNAKSIKNLVLLIFAFTLSFAGLAYAMETLPMGTAYAIWTGIGAAGGALLGMLLFNESKDWRRIVCIVLVLGAAIFLKLLS</sequence>
<dbReference type="Gene3D" id="1.10.3730.20">
    <property type="match status" value="1"/>
</dbReference>
<reference evidence="10" key="1">
    <citation type="submission" date="2015-07" db="EMBL/GenBank/DDBJ databases">
        <authorList>
            <consortium name="Consortium for Microbial Forensics and Genomics (microFORGE)"/>
            <person name="Knight B.M."/>
            <person name="Roberts D.P."/>
            <person name="Lin D."/>
            <person name="Hari K."/>
            <person name="Fletcher J."/>
            <person name="Melcher U."/>
            <person name="Blagden T."/>
            <person name="Winegar R.A."/>
        </authorList>
    </citation>
    <scope>NUCLEOTIDE SEQUENCE [LARGE SCALE GENOMIC DNA]</scope>
    <source>
        <strain evidence="10">DSM 23493</strain>
    </source>
</reference>
<dbReference type="GO" id="GO:0005886">
    <property type="term" value="C:plasma membrane"/>
    <property type="evidence" value="ECO:0007669"/>
    <property type="project" value="UniProtKB-SubCell"/>
</dbReference>
<evidence type="ECO:0000313" key="10">
    <source>
        <dbReference type="Proteomes" id="UP000037326"/>
    </source>
</evidence>
<dbReference type="PANTHER" id="PTHR30561:SF0">
    <property type="entry name" value="GUANIDINIUM EXPORTER"/>
    <property type="match status" value="1"/>
</dbReference>
<keyword evidence="5 8" id="KW-1133">Transmembrane helix</keyword>
<accession>A0A0K9F6B7</accession>
<evidence type="ECO:0000256" key="4">
    <source>
        <dbReference type="ARBA" id="ARBA00022692"/>
    </source>
</evidence>
<evidence type="ECO:0000256" key="7">
    <source>
        <dbReference type="RuleBase" id="RU003942"/>
    </source>
</evidence>
<keyword evidence="2" id="KW-0813">Transport</keyword>
<evidence type="ECO:0000256" key="8">
    <source>
        <dbReference type="SAM" id="Phobius"/>
    </source>
</evidence>
<dbReference type="OrthoDB" id="21828at2"/>
<dbReference type="EMBL" id="LFXJ01000010">
    <property type="protein sequence ID" value="KMY29757.1"/>
    <property type="molecule type" value="Genomic_DNA"/>
</dbReference>
<evidence type="ECO:0000256" key="5">
    <source>
        <dbReference type="ARBA" id="ARBA00022989"/>
    </source>
</evidence>
<proteinExistence type="inferred from homology"/>
<dbReference type="PATRIC" id="fig|582475.4.peg.3513"/>
<comment type="subcellular location">
    <subcellularLocation>
        <location evidence="1 7">Cell membrane</location>
        <topology evidence="1 7">Multi-pass membrane protein</topology>
    </subcellularLocation>
</comment>
<protein>
    <submittedName>
        <fullName evidence="9">Transporter</fullName>
    </submittedName>
</protein>
<organism evidence="9 10">
    <name type="scientific">Lysinibacillus xylanilyticus</name>
    <dbReference type="NCBI Taxonomy" id="582475"/>
    <lineage>
        <taxon>Bacteria</taxon>
        <taxon>Bacillati</taxon>
        <taxon>Bacillota</taxon>
        <taxon>Bacilli</taxon>
        <taxon>Bacillales</taxon>
        <taxon>Bacillaceae</taxon>
        <taxon>Lysinibacillus</taxon>
    </lineage>
</organism>
<feature type="transmembrane region" description="Helical" evidence="8">
    <location>
        <begin position="57"/>
        <end position="78"/>
    </location>
</feature>
<dbReference type="SUPFAM" id="SSF103481">
    <property type="entry name" value="Multidrug resistance efflux transporter EmrE"/>
    <property type="match status" value="1"/>
</dbReference>
<evidence type="ECO:0000256" key="3">
    <source>
        <dbReference type="ARBA" id="ARBA00022475"/>
    </source>
</evidence>
<keyword evidence="6 8" id="KW-0472">Membrane</keyword>
<evidence type="ECO:0000313" key="9">
    <source>
        <dbReference type="EMBL" id="KMY29757.1"/>
    </source>
</evidence>
<evidence type="ECO:0000256" key="1">
    <source>
        <dbReference type="ARBA" id="ARBA00004651"/>
    </source>
</evidence>
<comment type="caution">
    <text evidence="9">The sequence shown here is derived from an EMBL/GenBank/DDBJ whole genome shotgun (WGS) entry which is preliminary data.</text>
</comment>
<dbReference type="AlphaFoldDB" id="A0A0K9F6B7"/>
<dbReference type="GO" id="GO:0022857">
    <property type="term" value="F:transmembrane transporter activity"/>
    <property type="evidence" value="ECO:0007669"/>
    <property type="project" value="InterPro"/>
</dbReference>
<dbReference type="RefSeq" id="WP_049668658.1">
    <property type="nucleotide sequence ID" value="NZ_JBIVOC010000001.1"/>
</dbReference>
<dbReference type="GeneID" id="96600884"/>
<dbReference type="Proteomes" id="UP000037326">
    <property type="component" value="Unassembled WGS sequence"/>
</dbReference>
<feature type="transmembrane region" description="Helical" evidence="8">
    <location>
        <begin position="84"/>
        <end position="103"/>
    </location>
</feature>
<name>A0A0K9F6B7_9BACI</name>
<evidence type="ECO:0000256" key="2">
    <source>
        <dbReference type="ARBA" id="ARBA00022448"/>
    </source>
</evidence>
<keyword evidence="3" id="KW-1003">Cell membrane</keyword>
<gene>
    <name evidence="9" type="ORF">ACZ11_21990</name>
</gene>
<dbReference type="Pfam" id="PF00893">
    <property type="entry name" value="Multi_Drug_Res"/>
    <property type="match status" value="1"/>
</dbReference>